<evidence type="ECO:0000256" key="2">
    <source>
        <dbReference type="ARBA" id="ARBA00022676"/>
    </source>
</evidence>
<dbReference type="GO" id="GO:0035251">
    <property type="term" value="F:UDP-glucosyltransferase activity"/>
    <property type="evidence" value="ECO:0007669"/>
    <property type="project" value="InterPro"/>
</dbReference>
<evidence type="ECO:0000313" key="4">
    <source>
        <dbReference type="EMBL" id="CAA3011892.1"/>
    </source>
</evidence>
<dbReference type="InterPro" id="IPR050481">
    <property type="entry name" value="UDP-glycosyltransf_plant"/>
</dbReference>
<dbReference type="PANTHER" id="PTHR48049">
    <property type="entry name" value="GLYCOSYLTRANSFERASE"/>
    <property type="match status" value="1"/>
</dbReference>
<comment type="similarity">
    <text evidence="1">Belongs to the UDP-glycosyltransferase family.</text>
</comment>
<evidence type="ECO:0000256" key="3">
    <source>
        <dbReference type="ARBA" id="ARBA00022679"/>
    </source>
</evidence>
<organism evidence="4 5">
    <name type="scientific">Olea europaea subsp. europaea</name>
    <dbReference type="NCBI Taxonomy" id="158383"/>
    <lineage>
        <taxon>Eukaryota</taxon>
        <taxon>Viridiplantae</taxon>
        <taxon>Streptophyta</taxon>
        <taxon>Embryophyta</taxon>
        <taxon>Tracheophyta</taxon>
        <taxon>Spermatophyta</taxon>
        <taxon>Magnoliopsida</taxon>
        <taxon>eudicotyledons</taxon>
        <taxon>Gunneridae</taxon>
        <taxon>Pentapetalae</taxon>
        <taxon>asterids</taxon>
        <taxon>lamiids</taxon>
        <taxon>Lamiales</taxon>
        <taxon>Oleaceae</taxon>
        <taxon>Oleeae</taxon>
        <taxon>Olea</taxon>
    </lineage>
</organism>
<dbReference type="AlphaFoldDB" id="A0A8S0TZY3"/>
<proteinExistence type="inferred from homology"/>
<keyword evidence="2" id="KW-0328">Glycosyltransferase</keyword>
<dbReference type="InterPro" id="IPR002213">
    <property type="entry name" value="UDP_glucos_trans"/>
</dbReference>
<accession>A0A8S0TZY3</accession>
<dbReference type="FunFam" id="3.40.50.2000:FF:000037">
    <property type="entry name" value="Glycosyltransferase"/>
    <property type="match status" value="1"/>
</dbReference>
<protein>
    <submittedName>
        <fullName evidence="4">UDP-rhamnose:rhamnosyltransferase 1</fullName>
    </submittedName>
</protein>
<dbReference type="OrthoDB" id="5835829at2759"/>
<evidence type="ECO:0000256" key="1">
    <source>
        <dbReference type="ARBA" id="ARBA00009995"/>
    </source>
</evidence>
<dbReference type="Gene3D" id="3.40.50.2000">
    <property type="entry name" value="Glycogen Phosphorylase B"/>
    <property type="match status" value="2"/>
</dbReference>
<dbReference type="Gramene" id="OE9A115159T1">
    <property type="protein sequence ID" value="OE9A115159C1"/>
    <property type="gene ID" value="OE9A115159"/>
</dbReference>
<dbReference type="SUPFAM" id="SSF53756">
    <property type="entry name" value="UDP-Glycosyltransferase/glycogen phosphorylase"/>
    <property type="match status" value="1"/>
</dbReference>
<dbReference type="PANTHER" id="PTHR48049:SF60">
    <property type="entry name" value="UDP-GLYCOSYLTRANSFERASE 91B1"/>
    <property type="match status" value="1"/>
</dbReference>
<comment type="caution">
    <text evidence="4">The sequence shown here is derived from an EMBL/GenBank/DDBJ whole genome shotgun (WGS) entry which is preliminary data.</text>
</comment>
<dbReference type="Pfam" id="PF00201">
    <property type="entry name" value="UDPGT"/>
    <property type="match status" value="1"/>
</dbReference>
<keyword evidence="5" id="KW-1185">Reference proteome</keyword>
<gene>
    <name evidence="4" type="ORF">OLEA9_A115159</name>
</gene>
<dbReference type="FunFam" id="3.40.50.2000:FF:000088">
    <property type="entry name" value="Glycosyltransferase"/>
    <property type="match status" value="1"/>
</dbReference>
<reference evidence="4 5" key="1">
    <citation type="submission" date="2019-12" db="EMBL/GenBank/DDBJ databases">
        <authorList>
            <person name="Alioto T."/>
            <person name="Alioto T."/>
            <person name="Gomez Garrido J."/>
        </authorList>
    </citation>
    <scope>NUCLEOTIDE SEQUENCE [LARGE SCALE GENOMIC DNA]</scope>
</reference>
<keyword evidence="3" id="KW-0808">Transferase</keyword>
<evidence type="ECO:0000313" key="5">
    <source>
        <dbReference type="Proteomes" id="UP000594638"/>
    </source>
</evidence>
<sequence length="517" mass="59006">MISRHVMSVKNLSKNSIRVALFCLVRSPFKLGSNSVELQYSLPYIYKSPPVKITATMDSKLHVVMFPWLAFGHIIPFLELSKFLAQKGHKISFVSAPRNIDRLPKIPSHLATSITFVKIPLPKVEQLPESAEATMDIKNEDMPYLKKAFDGMETGLTRFLEDSAPDWILYDFAPHWLPPVAARLGISRAMFFIINAWFLAFLGPPDTMIYGSDERKRAEDFMIPPKWIQFETKAAYRRYEANWIVGATRQNESGFTDLYRTGKVVEGSEAVFIRHCNEFEPDWLKLLEELYHKPVIPVGLMPPQVEEDYSQSWVSIKTWLDDQNKQSVVYVALGSEVTPSQDQINELALGLELSDVPFFWALRKPSGSDDSYSVVLPDGFEERVKGRGMVWKSWAPQLKILSHDSVGTFLTHCGWGSFIEGLIYGLPLIALPFLVDQGLNARIIADKQVGLEIPKNDEDGSYTRNSVSNSIKLVMLENEGKKFRDRAKEMSPIFGDKNLHHRYIENFIKFLENHRIL</sequence>
<name>A0A8S0TZY3_OLEEU</name>
<dbReference type="Proteomes" id="UP000594638">
    <property type="component" value="Unassembled WGS sequence"/>
</dbReference>
<dbReference type="EMBL" id="CACTIH010007383">
    <property type="protein sequence ID" value="CAA3011892.1"/>
    <property type="molecule type" value="Genomic_DNA"/>
</dbReference>
<dbReference type="CDD" id="cd03784">
    <property type="entry name" value="GT1_Gtf-like"/>
    <property type="match status" value="1"/>
</dbReference>